<protein>
    <submittedName>
        <fullName evidence="2">Uncharacterized protein</fullName>
    </submittedName>
</protein>
<keyword evidence="3" id="KW-1185">Reference proteome</keyword>
<gene>
    <name evidence="2" type="ORF">FH972_017489</name>
</gene>
<feature type="region of interest" description="Disordered" evidence="1">
    <location>
        <begin position="81"/>
        <end position="119"/>
    </location>
</feature>
<sequence>MFSTSNKHQGHIRELTFGLTSRTYRSAATEELRVPDRPLPNVDSEIDFPPQQHFWSRKFSKKKEFLMPIRDAAEAAIEGRFGEEAEDCRGQDIRAQEQKQEQERPEVCPEPQADRAAHA</sequence>
<name>A0A5N6RJC1_9ROSI</name>
<dbReference type="AlphaFoldDB" id="A0A5N6RJC1"/>
<evidence type="ECO:0000256" key="1">
    <source>
        <dbReference type="SAM" id="MobiDB-lite"/>
    </source>
</evidence>
<evidence type="ECO:0000313" key="3">
    <source>
        <dbReference type="Proteomes" id="UP000327013"/>
    </source>
</evidence>
<reference evidence="2 3" key="1">
    <citation type="submission" date="2019-06" db="EMBL/GenBank/DDBJ databases">
        <title>A chromosomal-level reference genome of Carpinus fangiana (Coryloideae, Betulaceae).</title>
        <authorList>
            <person name="Yang X."/>
            <person name="Wang Z."/>
            <person name="Zhang L."/>
            <person name="Hao G."/>
            <person name="Liu J."/>
            <person name="Yang Y."/>
        </authorList>
    </citation>
    <scope>NUCLEOTIDE SEQUENCE [LARGE SCALE GENOMIC DNA]</scope>
    <source>
        <strain evidence="2">Cfa_2016G</strain>
        <tissue evidence="2">Leaf</tissue>
    </source>
</reference>
<dbReference type="Proteomes" id="UP000327013">
    <property type="component" value="Chromosome 7"/>
</dbReference>
<organism evidence="2 3">
    <name type="scientific">Carpinus fangiana</name>
    <dbReference type="NCBI Taxonomy" id="176857"/>
    <lineage>
        <taxon>Eukaryota</taxon>
        <taxon>Viridiplantae</taxon>
        <taxon>Streptophyta</taxon>
        <taxon>Embryophyta</taxon>
        <taxon>Tracheophyta</taxon>
        <taxon>Spermatophyta</taxon>
        <taxon>Magnoliopsida</taxon>
        <taxon>eudicotyledons</taxon>
        <taxon>Gunneridae</taxon>
        <taxon>Pentapetalae</taxon>
        <taxon>rosids</taxon>
        <taxon>fabids</taxon>
        <taxon>Fagales</taxon>
        <taxon>Betulaceae</taxon>
        <taxon>Carpinus</taxon>
    </lineage>
</organism>
<proteinExistence type="predicted"/>
<accession>A0A5N6RJC1</accession>
<evidence type="ECO:0000313" key="2">
    <source>
        <dbReference type="EMBL" id="KAE8099511.1"/>
    </source>
</evidence>
<dbReference type="EMBL" id="CM017327">
    <property type="protein sequence ID" value="KAE8099511.1"/>
    <property type="molecule type" value="Genomic_DNA"/>
</dbReference>